<dbReference type="EMBL" id="JACTNZ010000010">
    <property type="protein sequence ID" value="KAG5529135.1"/>
    <property type="molecule type" value="Genomic_DNA"/>
</dbReference>
<proteinExistence type="predicted"/>
<dbReference type="Pfam" id="PF21530">
    <property type="entry name" value="Pif1_2B_dom"/>
    <property type="match status" value="1"/>
</dbReference>
<evidence type="ECO:0000313" key="3">
    <source>
        <dbReference type="Proteomes" id="UP000823749"/>
    </source>
</evidence>
<dbReference type="PANTHER" id="PTHR10492">
    <property type="match status" value="1"/>
</dbReference>
<dbReference type="Proteomes" id="UP000823749">
    <property type="component" value="Chromosome 10"/>
</dbReference>
<evidence type="ECO:0000313" key="2">
    <source>
        <dbReference type="EMBL" id="KAG5529135.1"/>
    </source>
</evidence>
<comment type="caution">
    <text evidence="2">The sequence shown here is derived from an EMBL/GenBank/DDBJ whole genome shotgun (WGS) entry which is preliminary data.</text>
</comment>
<dbReference type="PANTHER" id="PTHR10492:SF94">
    <property type="entry name" value="ATP-DEPENDENT DNA HELICASE"/>
    <property type="match status" value="1"/>
</dbReference>
<name>A0AAV6IMN1_9ERIC</name>
<keyword evidence="3" id="KW-1185">Reference proteome</keyword>
<dbReference type="Gene3D" id="2.40.50.140">
    <property type="entry name" value="Nucleic acid-binding proteins"/>
    <property type="match status" value="1"/>
</dbReference>
<dbReference type="AlphaFoldDB" id="A0AAV6IMN1"/>
<protein>
    <recommendedName>
        <fullName evidence="1">DNA helicase Pif1-like 2B domain-containing protein</fullName>
    </recommendedName>
</protein>
<reference evidence="2" key="1">
    <citation type="submission" date="2020-08" db="EMBL/GenBank/DDBJ databases">
        <title>Plant Genome Project.</title>
        <authorList>
            <person name="Zhang R.-G."/>
        </authorList>
    </citation>
    <scope>NUCLEOTIDE SEQUENCE</scope>
    <source>
        <strain evidence="2">WSP0</strain>
        <tissue evidence="2">Leaf</tissue>
    </source>
</reference>
<dbReference type="InterPro" id="IPR012340">
    <property type="entry name" value="NA-bd_OB-fold"/>
</dbReference>
<dbReference type="InterPro" id="IPR027417">
    <property type="entry name" value="P-loop_NTPase"/>
</dbReference>
<feature type="domain" description="DNA helicase Pif1-like 2B" evidence="1">
    <location>
        <begin position="224"/>
        <end position="268"/>
    </location>
</feature>
<sequence length="508" mass="57728">MIKALIVMLHANQYSRFFRSLARVADLQNCQIKLMANPKLQNPTAATPIVSQVAAIWNENEDDDDELAEREIIVLLTQQLYEEGCQTINFKDDTNLQGIVDSDFYSRTMLTQFFWMNAHDDHAKVAKLLYEDFPIEFVWIGQSRIWKPTTIVPSLDDLIRFVFPSFEIYAENPLSITESAILMPKNQAVDEINEAMISKFPREQATHLSFDEIDDPMEQETYMDFLNSITHTGMPPHHLVFKKNCPILLLRNINPSKGLCNGKRLICREFQKHIISAEIAVEEKKDTRRMPPNILTLDKVGPLSKNFTVHVMVTEKGLAKLMSSSSSSHQRLLLQDAHVMVQSIIYGDNIEILANKLKLYHTYAITNAVVTKIREQFRFLNKMHQLVINAKSSIEEIKIDGFSLRSLHFNFTPLSDVNVVERTDAKIGGSLAIRSPFAFIFNPSFSEALALCKWCIANAEKINNLSAANLQRAAQKKPIVDDIITIVDLPTSITRDGRAQGHVPPVNF</sequence>
<dbReference type="SUPFAM" id="SSF50249">
    <property type="entry name" value="Nucleic acid-binding proteins"/>
    <property type="match status" value="1"/>
</dbReference>
<organism evidence="2 3">
    <name type="scientific">Rhododendron griersonianum</name>
    <dbReference type="NCBI Taxonomy" id="479676"/>
    <lineage>
        <taxon>Eukaryota</taxon>
        <taxon>Viridiplantae</taxon>
        <taxon>Streptophyta</taxon>
        <taxon>Embryophyta</taxon>
        <taxon>Tracheophyta</taxon>
        <taxon>Spermatophyta</taxon>
        <taxon>Magnoliopsida</taxon>
        <taxon>eudicotyledons</taxon>
        <taxon>Gunneridae</taxon>
        <taxon>Pentapetalae</taxon>
        <taxon>asterids</taxon>
        <taxon>Ericales</taxon>
        <taxon>Ericaceae</taxon>
        <taxon>Ericoideae</taxon>
        <taxon>Rhodoreae</taxon>
        <taxon>Rhododendron</taxon>
    </lineage>
</organism>
<evidence type="ECO:0000259" key="1">
    <source>
        <dbReference type="Pfam" id="PF21530"/>
    </source>
</evidence>
<dbReference type="InterPro" id="IPR049163">
    <property type="entry name" value="Pif1-like_2B_dom"/>
</dbReference>
<accession>A0AAV6IMN1</accession>
<gene>
    <name evidence="2" type="ORF">RHGRI_029716</name>
</gene>
<dbReference type="SUPFAM" id="SSF52540">
    <property type="entry name" value="P-loop containing nucleoside triphosphate hydrolases"/>
    <property type="match status" value="1"/>
</dbReference>